<keyword evidence="3" id="KW-1185">Reference proteome</keyword>
<evidence type="ECO:0000256" key="1">
    <source>
        <dbReference type="SAM" id="MobiDB-lite"/>
    </source>
</evidence>
<name>A0A4Y7SPJ7_COPMI</name>
<feature type="compositionally biased region" description="Basic and acidic residues" evidence="1">
    <location>
        <begin position="745"/>
        <end position="796"/>
    </location>
</feature>
<feature type="region of interest" description="Disordered" evidence="1">
    <location>
        <begin position="82"/>
        <end position="121"/>
    </location>
</feature>
<comment type="caution">
    <text evidence="2">The sequence shown here is derived from an EMBL/GenBank/DDBJ whole genome shotgun (WGS) entry which is preliminary data.</text>
</comment>
<reference evidence="2 3" key="1">
    <citation type="journal article" date="2019" name="Nat. Ecol. Evol.">
        <title>Megaphylogeny resolves global patterns of mushroom evolution.</title>
        <authorList>
            <person name="Varga T."/>
            <person name="Krizsan K."/>
            <person name="Foldi C."/>
            <person name="Dima B."/>
            <person name="Sanchez-Garcia M."/>
            <person name="Sanchez-Ramirez S."/>
            <person name="Szollosi G.J."/>
            <person name="Szarkandi J.G."/>
            <person name="Papp V."/>
            <person name="Albert L."/>
            <person name="Andreopoulos W."/>
            <person name="Angelini C."/>
            <person name="Antonin V."/>
            <person name="Barry K.W."/>
            <person name="Bougher N.L."/>
            <person name="Buchanan P."/>
            <person name="Buyck B."/>
            <person name="Bense V."/>
            <person name="Catcheside P."/>
            <person name="Chovatia M."/>
            <person name="Cooper J."/>
            <person name="Damon W."/>
            <person name="Desjardin D."/>
            <person name="Finy P."/>
            <person name="Geml J."/>
            <person name="Haridas S."/>
            <person name="Hughes K."/>
            <person name="Justo A."/>
            <person name="Karasinski D."/>
            <person name="Kautmanova I."/>
            <person name="Kiss B."/>
            <person name="Kocsube S."/>
            <person name="Kotiranta H."/>
            <person name="LaButti K.M."/>
            <person name="Lechner B.E."/>
            <person name="Liimatainen K."/>
            <person name="Lipzen A."/>
            <person name="Lukacs Z."/>
            <person name="Mihaltcheva S."/>
            <person name="Morgado L.N."/>
            <person name="Niskanen T."/>
            <person name="Noordeloos M.E."/>
            <person name="Ohm R.A."/>
            <person name="Ortiz-Santana B."/>
            <person name="Ovrebo C."/>
            <person name="Racz N."/>
            <person name="Riley R."/>
            <person name="Savchenko A."/>
            <person name="Shiryaev A."/>
            <person name="Soop K."/>
            <person name="Spirin V."/>
            <person name="Szebenyi C."/>
            <person name="Tomsovsky M."/>
            <person name="Tulloss R.E."/>
            <person name="Uehling J."/>
            <person name="Grigoriev I.V."/>
            <person name="Vagvolgyi C."/>
            <person name="Papp T."/>
            <person name="Martin F.M."/>
            <person name="Miettinen O."/>
            <person name="Hibbett D.S."/>
            <person name="Nagy L.G."/>
        </authorList>
    </citation>
    <scope>NUCLEOTIDE SEQUENCE [LARGE SCALE GENOMIC DNA]</scope>
    <source>
        <strain evidence="2 3">FP101781</strain>
    </source>
</reference>
<feature type="region of interest" description="Disordered" evidence="1">
    <location>
        <begin position="554"/>
        <end position="677"/>
    </location>
</feature>
<gene>
    <name evidence="2" type="ORF">FA13DRAFT_1715257</name>
</gene>
<dbReference type="AlphaFoldDB" id="A0A4Y7SPJ7"/>
<sequence>MDGMVGGGHVRLRNSLHSREHKNGVRKTIRPEGVQRCTVSLQVPFLFCPRLTTSKFLSSGKSAASHPVTCFCGRRFMRNPREEPCGTSSIGEPAKRGRRNHMGKCSHSEPTAENNWTREPGTPNDWRCGACKPISKGFHRAGHEVTQVHGHSLLGSQVHGVKHAPSPPISERTEHHIVIGVALHPAHGIAHPEGTEYLHAPLPELAIPFPPGLDGFRPADTREEQEIRKAGKFCEDLLMGTDQGVGWLPDQGPEGEEGVDTGRELLRCIYYSPLTATCREQRGGRERGHWMTLRGVVPMARLTVRYTRYPYPLPPVCILRGADRPHAVAPQGQRNHRLPIRAISLAVWRSQWTSVPLAWPTTTALKTLIRRAHSMTQAATQPPAEGTRGVSPALPVLLLELTSGESRSSASDASSRPSQRFQRPVEFADLLSAAMLKSTTPPCLFTTSGEGDTDTESLAACRARWFPRHHTNYPIPKARCFTCMNGTHLTISPSVTHSHCSPARLVPGIEGICANTTTPASRRFGLRRTLRACTHPPTILTTTLTTTTYATIHNPRHGADSRLGHQQHSTPHATSATLPHLDLPQPSTNGRPPADSVPQGPVRCTSPPTPHLTVHDTSHLPVPGNPKTQIHLTQRLTGDGYGGGLGTKGRRDDGKRAATGQARTGECGGGKGGAEEMRGWEEECESRGATVMTGEGGVAYGKALRVIATPVGWARGVREWRDGGKDEDNGSDERVEDGGGSDMKLSGERWSIEREGEEGRDAGVRGHQRDALTEDCERKDLFRQRPSRAHERRTTA</sequence>
<proteinExistence type="predicted"/>
<feature type="compositionally biased region" description="Polar residues" evidence="1">
    <location>
        <begin position="108"/>
        <end position="117"/>
    </location>
</feature>
<dbReference type="Proteomes" id="UP000298030">
    <property type="component" value="Unassembled WGS sequence"/>
</dbReference>
<accession>A0A4Y7SPJ7</accession>
<evidence type="ECO:0000313" key="3">
    <source>
        <dbReference type="Proteomes" id="UP000298030"/>
    </source>
</evidence>
<feature type="compositionally biased region" description="Polar residues" evidence="1">
    <location>
        <begin position="564"/>
        <end position="577"/>
    </location>
</feature>
<evidence type="ECO:0000313" key="2">
    <source>
        <dbReference type="EMBL" id="TEB23578.1"/>
    </source>
</evidence>
<feature type="region of interest" description="Disordered" evidence="1">
    <location>
        <begin position="719"/>
        <end position="796"/>
    </location>
</feature>
<organism evidence="2 3">
    <name type="scientific">Coprinellus micaceus</name>
    <name type="common">Glistening ink-cap mushroom</name>
    <name type="synonym">Coprinus micaceus</name>
    <dbReference type="NCBI Taxonomy" id="71717"/>
    <lineage>
        <taxon>Eukaryota</taxon>
        <taxon>Fungi</taxon>
        <taxon>Dikarya</taxon>
        <taxon>Basidiomycota</taxon>
        <taxon>Agaricomycotina</taxon>
        <taxon>Agaricomycetes</taxon>
        <taxon>Agaricomycetidae</taxon>
        <taxon>Agaricales</taxon>
        <taxon>Agaricineae</taxon>
        <taxon>Psathyrellaceae</taxon>
        <taxon>Coprinellus</taxon>
    </lineage>
</organism>
<protein>
    <submittedName>
        <fullName evidence="2">Uncharacterized protein</fullName>
    </submittedName>
</protein>
<feature type="compositionally biased region" description="Basic and acidic residues" evidence="1">
    <location>
        <begin position="719"/>
        <end position="737"/>
    </location>
</feature>
<dbReference type="EMBL" id="QPFP01000076">
    <property type="protein sequence ID" value="TEB23578.1"/>
    <property type="molecule type" value="Genomic_DNA"/>
</dbReference>